<reference evidence="14 15" key="1">
    <citation type="submission" date="2024-07" db="EMBL/GenBank/DDBJ databases">
        <title>Draft sequence of the Neodothiora populina.</title>
        <authorList>
            <person name="Drown D.D."/>
            <person name="Schuette U.S."/>
            <person name="Buechlein A.B."/>
            <person name="Rusch D.R."/>
            <person name="Winton L.W."/>
            <person name="Adams G.A."/>
        </authorList>
    </citation>
    <scope>NUCLEOTIDE SEQUENCE [LARGE SCALE GENOMIC DNA]</scope>
    <source>
        <strain evidence="14 15">CPC 39397</strain>
    </source>
</reference>
<keyword evidence="6 12" id="KW-0762">Sugar transport</keyword>
<evidence type="ECO:0000256" key="4">
    <source>
        <dbReference type="ARBA" id="ARBA00011182"/>
    </source>
</evidence>
<organism evidence="14 15">
    <name type="scientific">Neodothiora populina</name>
    <dbReference type="NCBI Taxonomy" id="2781224"/>
    <lineage>
        <taxon>Eukaryota</taxon>
        <taxon>Fungi</taxon>
        <taxon>Dikarya</taxon>
        <taxon>Ascomycota</taxon>
        <taxon>Pezizomycotina</taxon>
        <taxon>Dothideomycetes</taxon>
        <taxon>Dothideomycetidae</taxon>
        <taxon>Dothideales</taxon>
        <taxon>Dothioraceae</taxon>
        <taxon>Neodothiora</taxon>
    </lineage>
</organism>
<comment type="caution">
    <text evidence="14">The sequence shown here is derived from an EMBL/GenBank/DDBJ whole genome shotgun (WGS) entry which is preliminary data.</text>
</comment>
<feature type="region of interest" description="Disordered" evidence="13">
    <location>
        <begin position="320"/>
        <end position="344"/>
    </location>
</feature>
<evidence type="ECO:0000256" key="3">
    <source>
        <dbReference type="ARBA" id="ARBA00010425"/>
    </source>
</evidence>
<keyword evidence="7 12" id="KW-0812">Transmembrane</keyword>
<feature type="transmembrane region" description="Helical" evidence="12">
    <location>
        <begin position="37"/>
        <end position="56"/>
    </location>
</feature>
<keyword evidence="5 12" id="KW-0813">Transport</keyword>
<dbReference type="NCBIfam" id="TIGR00803">
    <property type="entry name" value="nst"/>
    <property type="match status" value="1"/>
</dbReference>
<keyword evidence="8 12" id="KW-1133">Transmembrane helix</keyword>
<feature type="transmembrane region" description="Helical" evidence="12">
    <location>
        <begin position="12"/>
        <end position="31"/>
    </location>
</feature>
<comment type="subunit">
    <text evidence="4 12">Homooligomer.</text>
</comment>
<dbReference type="Pfam" id="PF08449">
    <property type="entry name" value="UAA"/>
    <property type="match status" value="1"/>
</dbReference>
<evidence type="ECO:0000256" key="11">
    <source>
        <dbReference type="ARBA" id="ARBA00023329"/>
    </source>
</evidence>
<dbReference type="RefSeq" id="XP_069201140.1">
    <property type="nucleotide sequence ID" value="XM_069343313.1"/>
</dbReference>
<keyword evidence="12" id="KW-0256">Endoplasmic reticulum</keyword>
<protein>
    <recommendedName>
        <fullName evidence="12">GDP-mannose transporter</fullName>
        <shortName evidence="12">GMT</shortName>
    </recommendedName>
</protein>
<evidence type="ECO:0000256" key="10">
    <source>
        <dbReference type="ARBA" id="ARBA00023136"/>
    </source>
</evidence>
<feature type="transmembrane region" description="Helical" evidence="12">
    <location>
        <begin position="129"/>
        <end position="149"/>
    </location>
</feature>
<evidence type="ECO:0000256" key="7">
    <source>
        <dbReference type="ARBA" id="ARBA00022692"/>
    </source>
</evidence>
<comment type="subcellular location">
    <subcellularLocation>
        <location evidence="2 12">Cytoplasmic vesicle membrane</location>
        <topology evidence="2 12">Multi-pass membrane protein</topology>
    </subcellularLocation>
    <subcellularLocation>
        <location evidence="12">Golgi apparatus membrane</location>
        <topology evidence="12">Multi-pass membrane protein</topology>
    </subcellularLocation>
    <subcellularLocation>
        <location evidence="12">Endoplasmic reticulum membrane</location>
        <topology evidence="12">Multi-pass membrane protein</topology>
    </subcellularLocation>
</comment>
<evidence type="ECO:0000256" key="8">
    <source>
        <dbReference type="ARBA" id="ARBA00022989"/>
    </source>
</evidence>
<feature type="compositionally biased region" description="Basic and acidic residues" evidence="13">
    <location>
        <begin position="335"/>
        <end position="344"/>
    </location>
</feature>
<comment type="function">
    <text evidence="1 12">Involved in the import of GDP-mannose from the cytoplasm into the Golgi lumen.</text>
</comment>
<gene>
    <name evidence="14" type="ORF">AAFC00_003790</name>
</gene>
<evidence type="ECO:0000256" key="9">
    <source>
        <dbReference type="ARBA" id="ARBA00023034"/>
    </source>
</evidence>
<evidence type="ECO:0000256" key="12">
    <source>
        <dbReference type="RuleBase" id="RU367097"/>
    </source>
</evidence>
<dbReference type="InterPro" id="IPR037185">
    <property type="entry name" value="EmrE-like"/>
</dbReference>
<evidence type="ECO:0000256" key="13">
    <source>
        <dbReference type="SAM" id="MobiDB-lite"/>
    </source>
</evidence>
<keyword evidence="15" id="KW-1185">Reference proteome</keyword>
<name>A0ABR3PGJ6_9PEZI</name>
<dbReference type="SUPFAM" id="SSF103481">
    <property type="entry name" value="Multidrug resistance efflux transporter EmrE"/>
    <property type="match status" value="1"/>
</dbReference>
<accession>A0ABR3PGJ6</accession>
<proteinExistence type="inferred from homology"/>
<feature type="transmembrane region" description="Helical" evidence="12">
    <location>
        <begin position="239"/>
        <end position="262"/>
    </location>
</feature>
<evidence type="ECO:0000313" key="14">
    <source>
        <dbReference type="EMBL" id="KAL1304866.1"/>
    </source>
</evidence>
<feature type="transmembrane region" description="Helical" evidence="12">
    <location>
        <begin position="169"/>
        <end position="187"/>
    </location>
</feature>
<feature type="transmembrane region" description="Helical" evidence="12">
    <location>
        <begin position="295"/>
        <end position="314"/>
    </location>
</feature>
<evidence type="ECO:0000256" key="6">
    <source>
        <dbReference type="ARBA" id="ARBA00022597"/>
    </source>
</evidence>
<dbReference type="InterPro" id="IPR013657">
    <property type="entry name" value="SCL35B1-4/HUT1"/>
</dbReference>
<sequence length="344" mass="37304">MVAKAVPNEAGIAILSYCGSSILMTVMNKYVLSGHSFNMNFFFLCVQSSVCIITISTLKAMGIINFRDFKTDEAKKWLPVTVLLVGMIYTSTKALRFLSIPVYTIFKNLAIICIAYGEKLVFGNAVTSMALFSFGLMVLSSVIAAYGDIQHALETHANAGAHIATLNAGYLWMFANCFCNAAFVLAMRKRIKITGFKGYDTTFYNELLAIPILLCSSILTEDWSSANVTRNFPPDSRNYLLGAMVLTGLCAVFISYTSAWCVRVTSSTTYSMVGALNKLPLAISGLVFFDAPVTFPSVSAIFVGFVSGLVYALAKTRQSKDANAPVLPTSSNSNAEKDSSKEKA</sequence>
<dbReference type="Proteomes" id="UP001562354">
    <property type="component" value="Unassembled WGS sequence"/>
</dbReference>
<comment type="similarity">
    <text evidence="3 12">Belongs to the TPT transporter family. SLC35D subfamily.</text>
</comment>
<dbReference type="InterPro" id="IPR050186">
    <property type="entry name" value="TPT_transporter"/>
</dbReference>
<evidence type="ECO:0000256" key="2">
    <source>
        <dbReference type="ARBA" id="ARBA00004439"/>
    </source>
</evidence>
<dbReference type="GeneID" id="95977490"/>
<keyword evidence="10 12" id="KW-0472">Membrane</keyword>
<keyword evidence="9 12" id="KW-0333">Golgi apparatus</keyword>
<evidence type="ECO:0000313" key="15">
    <source>
        <dbReference type="Proteomes" id="UP001562354"/>
    </source>
</evidence>
<dbReference type="EMBL" id="JBFMKM010000008">
    <property type="protein sequence ID" value="KAL1304866.1"/>
    <property type="molecule type" value="Genomic_DNA"/>
</dbReference>
<feature type="transmembrane region" description="Helical" evidence="12">
    <location>
        <begin position="77"/>
        <end position="94"/>
    </location>
</feature>
<evidence type="ECO:0000256" key="5">
    <source>
        <dbReference type="ARBA" id="ARBA00022448"/>
    </source>
</evidence>
<evidence type="ECO:0000256" key="1">
    <source>
        <dbReference type="ARBA" id="ARBA00003420"/>
    </source>
</evidence>
<dbReference type="PANTHER" id="PTHR11132">
    <property type="entry name" value="SOLUTE CARRIER FAMILY 35"/>
    <property type="match status" value="1"/>
</dbReference>
<keyword evidence="11 12" id="KW-0968">Cytoplasmic vesicle</keyword>